<organism evidence="4 5">
    <name type="scientific">Trema orientale</name>
    <name type="common">Charcoal tree</name>
    <name type="synonym">Celtis orientalis</name>
    <dbReference type="NCBI Taxonomy" id="63057"/>
    <lineage>
        <taxon>Eukaryota</taxon>
        <taxon>Viridiplantae</taxon>
        <taxon>Streptophyta</taxon>
        <taxon>Embryophyta</taxon>
        <taxon>Tracheophyta</taxon>
        <taxon>Spermatophyta</taxon>
        <taxon>Magnoliopsida</taxon>
        <taxon>eudicotyledons</taxon>
        <taxon>Gunneridae</taxon>
        <taxon>Pentapetalae</taxon>
        <taxon>rosids</taxon>
        <taxon>fabids</taxon>
        <taxon>Rosales</taxon>
        <taxon>Cannabaceae</taxon>
        <taxon>Trema</taxon>
    </lineage>
</organism>
<reference evidence="5" key="1">
    <citation type="submission" date="2016-06" db="EMBL/GenBank/DDBJ databases">
        <title>Parallel loss of symbiosis genes in relatives of nitrogen-fixing non-legume Parasponia.</title>
        <authorList>
            <person name="Van Velzen R."/>
            <person name="Holmer R."/>
            <person name="Bu F."/>
            <person name="Rutten L."/>
            <person name="Van Zeijl A."/>
            <person name="Liu W."/>
            <person name="Santuari L."/>
            <person name="Cao Q."/>
            <person name="Sharma T."/>
            <person name="Shen D."/>
            <person name="Roswanjaya Y."/>
            <person name="Wardhani T."/>
            <person name="Kalhor M.S."/>
            <person name="Jansen J."/>
            <person name="Van den Hoogen J."/>
            <person name="Gungor B."/>
            <person name="Hartog M."/>
            <person name="Hontelez J."/>
            <person name="Verver J."/>
            <person name="Yang W.-C."/>
            <person name="Schijlen E."/>
            <person name="Repin R."/>
            <person name="Schilthuizen M."/>
            <person name="Schranz E."/>
            <person name="Heidstra R."/>
            <person name="Miyata K."/>
            <person name="Fedorova E."/>
            <person name="Kohlen W."/>
            <person name="Bisseling T."/>
            <person name="Smit S."/>
            <person name="Geurts R."/>
        </authorList>
    </citation>
    <scope>NUCLEOTIDE SEQUENCE [LARGE SCALE GENOMIC DNA]</scope>
    <source>
        <strain evidence="5">cv. RG33-2</strain>
    </source>
</reference>
<protein>
    <submittedName>
        <fullName evidence="4">ABI family</fullName>
    </submittedName>
</protein>
<dbReference type="InParanoid" id="A0A2P5F505"/>
<keyword evidence="5" id="KW-1185">Reference proteome</keyword>
<evidence type="ECO:0000313" key="4">
    <source>
        <dbReference type="EMBL" id="PON92872.1"/>
    </source>
</evidence>
<dbReference type="InterPro" id="IPR028457">
    <property type="entry name" value="ABI"/>
</dbReference>
<feature type="compositionally biased region" description="Basic and acidic residues" evidence="3">
    <location>
        <begin position="259"/>
        <end position="268"/>
    </location>
</feature>
<comment type="similarity">
    <text evidence="1">Belongs to the ABI family.</text>
</comment>
<dbReference type="EMBL" id="JXTC01000062">
    <property type="protein sequence ID" value="PON92872.1"/>
    <property type="molecule type" value="Genomic_DNA"/>
</dbReference>
<dbReference type="PANTHER" id="PTHR10460">
    <property type="entry name" value="ABL INTERACTOR FAMILY MEMBER"/>
    <property type="match status" value="1"/>
</dbReference>
<name>A0A2P5F505_TREOI</name>
<evidence type="ECO:0000256" key="3">
    <source>
        <dbReference type="SAM" id="MobiDB-lite"/>
    </source>
</evidence>
<sequence length="300" mass="34458">MESLTSTSSVSAPQASHHDELFMQQRVHFSESLNELKNLRKQLYSAAEYFEVSYSKDDQKQIVVETLKDYTIKAFINTVDHLGSMADKINNYMDENTVEVSGTDLRFCSIEQRVRTCQDFVDRGGVFQQSLAVGFPKHHKRYIIPVGATTKAVGQSNMIYQSVQDDWFKFNNGFSKVKTREISPKTVREQYSISAHTQPKTFQFKRTVSIPERKEQPPNHFPVMRAGSVVKRSTTLNSSTSKQRYPTPPCRSVSMSTYPEKERARSPEQHSGLNRRLLKALVSMRKYRKDATLDKHSNEN</sequence>
<comment type="function">
    <text evidence="2">Involved in regulation of actin and microtubule organization. Part of a WAVE complex that activates the Arp2/3 complex.</text>
</comment>
<gene>
    <name evidence="4" type="ORF">TorRG33x02_114700</name>
</gene>
<evidence type="ECO:0000313" key="5">
    <source>
        <dbReference type="Proteomes" id="UP000237000"/>
    </source>
</evidence>
<dbReference type="Gene3D" id="6.10.140.1620">
    <property type="match status" value="1"/>
</dbReference>
<comment type="caution">
    <text evidence="4">The sequence shown here is derived from an EMBL/GenBank/DDBJ whole genome shotgun (WGS) entry which is preliminary data.</text>
</comment>
<dbReference type="AlphaFoldDB" id="A0A2P5F505"/>
<dbReference type="Proteomes" id="UP000237000">
    <property type="component" value="Unassembled WGS sequence"/>
</dbReference>
<feature type="compositionally biased region" description="Polar residues" evidence="3">
    <location>
        <begin position="231"/>
        <end position="244"/>
    </location>
</feature>
<dbReference type="PANTHER" id="PTHR10460:SF10">
    <property type="entry name" value="PROTEIN ABIL3"/>
    <property type="match status" value="1"/>
</dbReference>
<feature type="region of interest" description="Disordered" evidence="3">
    <location>
        <begin position="229"/>
        <end position="275"/>
    </location>
</feature>
<dbReference type="STRING" id="63057.A0A2P5F505"/>
<evidence type="ECO:0000256" key="1">
    <source>
        <dbReference type="ARBA" id="ARBA00010020"/>
    </source>
</evidence>
<proteinExistence type="inferred from homology"/>
<dbReference type="OrthoDB" id="1927036at2759"/>
<evidence type="ECO:0000256" key="2">
    <source>
        <dbReference type="ARBA" id="ARBA00025223"/>
    </source>
</evidence>
<accession>A0A2P5F505</accession>